<dbReference type="AlphaFoldDB" id="A0A2W7SCH1"/>
<keyword evidence="4" id="KW-1185">Reference proteome</keyword>
<keyword evidence="1" id="KW-0732">Signal</keyword>
<dbReference type="PROSITE" id="PS51257">
    <property type="entry name" value="PROKAR_LIPOPROTEIN"/>
    <property type="match status" value="1"/>
</dbReference>
<dbReference type="OrthoDB" id="959498at2"/>
<dbReference type="Proteomes" id="UP000249720">
    <property type="component" value="Unassembled WGS sequence"/>
</dbReference>
<feature type="signal peptide" evidence="1">
    <location>
        <begin position="1"/>
        <end position="26"/>
    </location>
</feature>
<protein>
    <submittedName>
        <fullName evidence="3">Uncharacterized protein DUF4136</fullName>
    </submittedName>
</protein>
<accession>A0A2W7SCH1</accession>
<dbReference type="Pfam" id="PF13590">
    <property type="entry name" value="DUF4136"/>
    <property type="match status" value="1"/>
</dbReference>
<feature type="chain" id="PRO_5015997261" evidence="1">
    <location>
        <begin position="27"/>
        <end position="212"/>
    </location>
</feature>
<dbReference type="Gene3D" id="3.30.160.670">
    <property type="match status" value="1"/>
</dbReference>
<dbReference type="InterPro" id="IPR025411">
    <property type="entry name" value="DUF4136"/>
</dbReference>
<proteinExistence type="predicted"/>
<sequence>MKQTKKWAFSFIALLVLGLVSCTKNSAVNNLSNADTRIYITQRDSTVNFSNYKTFSINDSVTVINNGQSSKSLTPTGQAFIDAISKYMQQAGYTLVSNTSNPDLGINVTYINTTTTGIIDYTDYYDLYSGYYDPTFWGYGGYGYYSPYIYGVYQINSGALSIDMLDLKNAAANGKIKIIWNGLIRGEGIADATTADSQVQALFSQSPYIKAN</sequence>
<evidence type="ECO:0000313" key="3">
    <source>
        <dbReference type="EMBL" id="PZX64657.1"/>
    </source>
</evidence>
<gene>
    <name evidence="3" type="ORF">LX80_00855</name>
</gene>
<evidence type="ECO:0000259" key="2">
    <source>
        <dbReference type="Pfam" id="PF13590"/>
    </source>
</evidence>
<evidence type="ECO:0000256" key="1">
    <source>
        <dbReference type="SAM" id="SignalP"/>
    </source>
</evidence>
<evidence type="ECO:0000313" key="4">
    <source>
        <dbReference type="Proteomes" id="UP000249720"/>
    </source>
</evidence>
<organism evidence="3 4">
    <name type="scientific">Hydrotalea sandarakina</name>
    <dbReference type="NCBI Taxonomy" id="1004304"/>
    <lineage>
        <taxon>Bacteria</taxon>
        <taxon>Pseudomonadati</taxon>
        <taxon>Bacteroidota</taxon>
        <taxon>Chitinophagia</taxon>
        <taxon>Chitinophagales</taxon>
        <taxon>Chitinophagaceae</taxon>
        <taxon>Hydrotalea</taxon>
    </lineage>
</organism>
<comment type="caution">
    <text evidence="3">The sequence shown here is derived from an EMBL/GenBank/DDBJ whole genome shotgun (WGS) entry which is preliminary data.</text>
</comment>
<name>A0A2W7SCH1_9BACT</name>
<reference evidence="3 4" key="1">
    <citation type="submission" date="2018-06" db="EMBL/GenBank/DDBJ databases">
        <title>Genomic Encyclopedia of Archaeal and Bacterial Type Strains, Phase II (KMG-II): from individual species to whole genera.</title>
        <authorList>
            <person name="Goeker M."/>
        </authorList>
    </citation>
    <scope>NUCLEOTIDE SEQUENCE [LARGE SCALE GENOMIC DNA]</scope>
    <source>
        <strain evidence="3 4">DSM 23241</strain>
    </source>
</reference>
<dbReference type="RefSeq" id="WP_111293812.1">
    <property type="nucleotide sequence ID" value="NZ_QKZV01000002.1"/>
</dbReference>
<dbReference type="EMBL" id="QKZV01000002">
    <property type="protein sequence ID" value="PZX64657.1"/>
    <property type="molecule type" value="Genomic_DNA"/>
</dbReference>
<feature type="domain" description="DUF4136" evidence="2">
    <location>
        <begin position="41"/>
        <end position="208"/>
    </location>
</feature>